<feature type="compositionally biased region" description="Basic and acidic residues" evidence="2">
    <location>
        <begin position="225"/>
        <end position="240"/>
    </location>
</feature>
<gene>
    <name evidence="3" type="ORF">BJ554DRAFT_5895</name>
</gene>
<feature type="compositionally biased region" description="Low complexity" evidence="2">
    <location>
        <begin position="111"/>
        <end position="128"/>
    </location>
</feature>
<dbReference type="EMBL" id="JAEFCI010003038">
    <property type="protein sequence ID" value="KAG5461851.1"/>
    <property type="molecule type" value="Genomic_DNA"/>
</dbReference>
<dbReference type="OrthoDB" id="5560525at2759"/>
<organism evidence="3 4">
    <name type="scientific">Olpidium bornovanus</name>
    <dbReference type="NCBI Taxonomy" id="278681"/>
    <lineage>
        <taxon>Eukaryota</taxon>
        <taxon>Fungi</taxon>
        <taxon>Fungi incertae sedis</taxon>
        <taxon>Olpidiomycota</taxon>
        <taxon>Olpidiomycotina</taxon>
        <taxon>Olpidiomycetes</taxon>
        <taxon>Olpidiales</taxon>
        <taxon>Olpidiaceae</taxon>
        <taxon>Olpidium</taxon>
    </lineage>
</organism>
<comment type="caution">
    <text evidence="3">The sequence shown here is derived from an EMBL/GenBank/DDBJ whole genome shotgun (WGS) entry which is preliminary data.</text>
</comment>
<proteinExistence type="predicted"/>
<protein>
    <submittedName>
        <fullName evidence="3">Uncharacterized protein</fullName>
    </submittedName>
</protein>
<accession>A0A8H7ZYU6</accession>
<feature type="compositionally biased region" description="Low complexity" evidence="2">
    <location>
        <begin position="243"/>
        <end position="261"/>
    </location>
</feature>
<feature type="compositionally biased region" description="Basic and acidic residues" evidence="2">
    <location>
        <begin position="1"/>
        <end position="43"/>
    </location>
</feature>
<feature type="compositionally biased region" description="Basic and acidic residues" evidence="2">
    <location>
        <begin position="307"/>
        <end position="317"/>
    </location>
</feature>
<feature type="region of interest" description="Disordered" evidence="2">
    <location>
        <begin position="213"/>
        <end position="261"/>
    </location>
</feature>
<keyword evidence="4" id="KW-1185">Reference proteome</keyword>
<sequence>KSRSERGRERGRGSDRAKKERNERERERERARGRDRASREKTKATQPQQAGFQAAFFFFPKLPVLSRRWCRRAGRGGWDMEAAQPTCALPAGRDGARRAQFKTNEEPSTWTAASGEAAASSAPATPGENQTPRSLQAVQLEVKVVELERKIFELERAVQDERKVHSLQFSAKTSMIDALRIKVNRLEFAIKEAIIFLSKPLEKMQSVMTSGIQKGAGGRATGGGDAKKQENAVKTKKAGDARQASQQQQQQQQQQPSQPASLFSPLESECLECMRFSIQYLEKAQAATSHISPAGHAKPGVALAAFPERRASEDESM</sequence>
<feature type="compositionally biased region" description="Gly residues" evidence="2">
    <location>
        <begin position="214"/>
        <end position="224"/>
    </location>
</feature>
<feature type="non-terminal residue" evidence="3">
    <location>
        <position position="317"/>
    </location>
</feature>
<name>A0A8H7ZYU6_9FUNG</name>
<evidence type="ECO:0000313" key="4">
    <source>
        <dbReference type="Proteomes" id="UP000673691"/>
    </source>
</evidence>
<reference evidence="3 4" key="1">
    <citation type="journal article" name="Sci. Rep.">
        <title>Genome-scale phylogenetic analyses confirm Olpidium as the closest living zoosporic fungus to the non-flagellated, terrestrial fungi.</title>
        <authorList>
            <person name="Chang Y."/>
            <person name="Rochon D."/>
            <person name="Sekimoto S."/>
            <person name="Wang Y."/>
            <person name="Chovatia M."/>
            <person name="Sandor L."/>
            <person name="Salamov A."/>
            <person name="Grigoriev I.V."/>
            <person name="Stajich J.E."/>
            <person name="Spatafora J.W."/>
        </authorList>
    </citation>
    <scope>NUCLEOTIDE SEQUENCE [LARGE SCALE GENOMIC DNA]</scope>
    <source>
        <strain evidence="3">S191</strain>
    </source>
</reference>
<dbReference type="AlphaFoldDB" id="A0A8H7ZYU6"/>
<feature type="region of interest" description="Disordered" evidence="2">
    <location>
        <begin position="89"/>
        <end position="134"/>
    </location>
</feature>
<feature type="coiled-coil region" evidence="1">
    <location>
        <begin position="137"/>
        <end position="164"/>
    </location>
</feature>
<evidence type="ECO:0000256" key="2">
    <source>
        <dbReference type="SAM" id="MobiDB-lite"/>
    </source>
</evidence>
<dbReference type="Proteomes" id="UP000673691">
    <property type="component" value="Unassembled WGS sequence"/>
</dbReference>
<evidence type="ECO:0000313" key="3">
    <source>
        <dbReference type="EMBL" id="KAG5461851.1"/>
    </source>
</evidence>
<keyword evidence="1" id="KW-0175">Coiled coil</keyword>
<feature type="non-terminal residue" evidence="3">
    <location>
        <position position="1"/>
    </location>
</feature>
<feature type="region of interest" description="Disordered" evidence="2">
    <location>
        <begin position="291"/>
        <end position="317"/>
    </location>
</feature>
<evidence type="ECO:0000256" key="1">
    <source>
        <dbReference type="SAM" id="Coils"/>
    </source>
</evidence>
<feature type="region of interest" description="Disordered" evidence="2">
    <location>
        <begin position="1"/>
        <end position="48"/>
    </location>
</feature>